<feature type="transmembrane region" description="Helical" evidence="11">
    <location>
        <begin position="85"/>
        <end position="108"/>
    </location>
</feature>
<dbReference type="PANTHER" id="PTHR23501:SF102">
    <property type="entry name" value="DRUG TRANSPORTER, PUTATIVE (AFU_ORTHOLOGUE AFUA_3G08530)-RELATED"/>
    <property type="match status" value="1"/>
</dbReference>
<comment type="similarity">
    <text evidence="2">Belongs to the major facilitator superfamily. TCR/Tet family.</text>
</comment>
<dbReference type="PROSITE" id="PS50850">
    <property type="entry name" value="MFS"/>
    <property type="match status" value="1"/>
</dbReference>
<comment type="function">
    <text evidence="7">Efflux pump; part of the gene cluster that mediates the biosynthesis of dothistromin (DOTH), a polyketide toxin very similar in structure to the aflatoxin precursor, versicolorin B. One function of dotC may be to transport early-stage dothistromin biosynthetic intermediates from the cytoplasm into vacuoles, thereby affecting the rate of dothistromin production.</text>
</comment>
<evidence type="ECO:0000256" key="10">
    <source>
        <dbReference type="SAM" id="MobiDB-lite"/>
    </source>
</evidence>
<gene>
    <name evidence="13" type="ORF">E0L32_000348</name>
</gene>
<dbReference type="Gene3D" id="1.20.1250.20">
    <property type="entry name" value="MFS general substrate transporter like domains"/>
    <property type="match status" value="1"/>
</dbReference>
<evidence type="ECO:0000256" key="5">
    <source>
        <dbReference type="ARBA" id="ARBA00022989"/>
    </source>
</evidence>
<evidence type="ECO:0000256" key="11">
    <source>
        <dbReference type="SAM" id="Phobius"/>
    </source>
</evidence>
<dbReference type="FunFam" id="1.20.1250.20:FF:000196">
    <property type="entry name" value="MFS toxin efflux pump (AflT)"/>
    <property type="match status" value="1"/>
</dbReference>
<proteinExistence type="inferred from homology"/>
<dbReference type="AlphaFoldDB" id="A0A507BBJ4"/>
<feature type="transmembrane region" description="Helical" evidence="11">
    <location>
        <begin position="120"/>
        <end position="139"/>
    </location>
</feature>
<keyword evidence="5 11" id="KW-1133">Transmembrane helix</keyword>
<dbReference type="Proteomes" id="UP000319257">
    <property type="component" value="Unassembled WGS sequence"/>
</dbReference>
<dbReference type="EMBL" id="SKBQ01000001">
    <property type="protein sequence ID" value="TPX16014.1"/>
    <property type="molecule type" value="Genomic_DNA"/>
</dbReference>
<dbReference type="CDD" id="cd17502">
    <property type="entry name" value="MFS_Azr1_MDR_like"/>
    <property type="match status" value="1"/>
</dbReference>
<feature type="transmembrane region" description="Helical" evidence="11">
    <location>
        <begin position="554"/>
        <end position="572"/>
    </location>
</feature>
<feature type="domain" description="Major facilitator superfamily (MFS) profile" evidence="12">
    <location>
        <begin position="86"/>
        <end position="576"/>
    </location>
</feature>
<dbReference type="GeneID" id="41967795"/>
<evidence type="ECO:0000313" key="14">
    <source>
        <dbReference type="Proteomes" id="UP000319257"/>
    </source>
</evidence>
<dbReference type="FunCoup" id="A0A507BBJ4">
    <property type="interactions" value="58"/>
</dbReference>
<dbReference type="GO" id="GO:0005774">
    <property type="term" value="C:vacuolar membrane"/>
    <property type="evidence" value="ECO:0007669"/>
    <property type="project" value="UniProtKB-SubCell"/>
</dbReference>
<feature type="transmembrane region" description="Helical" evidence="11">
    <location>
        <begin position="243"/>
        <end position="262"/>
    </location>
</feature>
<feature type="compositionally biased region" description="Basic and acidic residues" evidence="10">
    <location>
        <begin position="1"/>
        <end position="33"/>
    </location>
</feature>
<feature type="region of interest" description="Disordered" evidence="10">
    <location>
        <begin position="1"/>
        <end position="76"/>
    </location>
</feature>
<feature type="compositionally biased region" description="Basic and acidic residues" evidence="10">
    <location>
        <begin position="580"/>
        <end position="613"/>
    </location>
</feature>
<evidence type="ECO:0000256" key="1">
    <source>
        <dbReference type="ARBA" id="ARBA00004128"/>
    </source>
</evidence>
<feature type="transmembrane region" description="Helical" evidence="11">
    <location>
        <begin position="151"/>
        <end position="170"/>
    </location>
</feature>
<dbReference type="PRINTS" id="PR01036">
    <property type="entry name" value="TCRTETB"/>
</dbReference>
<evidence type="ECO:0000256" key="8">
    <source>
        <dbReference type="ARBA" id="ARBA00069956"/>
    </source>
</evidence>
<evidence type="ECO:0000259" key="12">
    <source>
        <dbReference type="PROSITE" id="PS50850"/>
    </source>
</evidence>
<feature type="transmembrane region" description="Helical" evidence="11">
    <location>
        <begin position="439"/>
        <end position="461"/>
    </location>
</feature>
<feature type="region of interest" description="Disordered" evidence="10">
    <location>
        <begin position="580"/>
        <end position="627"/>
    </location>
</feature>
<keyword evidence="3" id="KW-0813">Transport</keyword>
<evidence type="ECO:0000256" key="4">
    <source>
        <dbReference type="ARBA" id="ARBA00022692"/>
    </source>
</evidence>
<accession>A0A507BBJ4</accession>
<sequence>MATDRKAEQDRARNDDAIMLDKETAGTHSHSGEGTDLDSAETLSNDAQEARAEPIADDTLPAPAPEAKTPAAHPEEGRTKLETTLIMVALASALFLAALDVTIVTVAIPTIAEQFQSTAGYTWIGSAYLLANAASAPSWGKISDIWGRKQILLLAVGVFWVGSLLAAVSVNMAMLIVARAVQGIGGGGIVTLVNVCISDLFSMRRRGIYLGMMGMVWAVAGGIGPVLGGVFTDKVTWRWCFYVNLPISGAGFAVLLFVLKLHNPRTPMRKGLKAVDWLGSLAIIGGTLMLLLGLTFGGVDHPWSSPIVVCLIVFGVVTIGIFALIEWKVAAYPLIPLRLLSNLHALAALACSFCHGYVFVSASYYLPLYFQAVLKASPLLSGAYILPFTVVLAITSAGTGVFIRKTGKYLPPIIFGFVLMTLGYGLFVDLEPRANWPKIILYQIVAGIGVGPNFQAPLIALQTLVQQRDIASATATFGFIRQLSTSISVVVGGVVFQNGMEKQYPRLLRDLGPDVASLLSGGNAAASVGLVAKLEGPAGDEARAAYWDALRTMFIMYVAFAALGLVIACFVGQRKLSKEHEEHKTGLEGMREARESDKAAKADKADKAARDAESAPAPAPAGGVKEG</sequence>
<evidence type="ECO:0000256" key="7">
    <source>
        <dbReference type="ARBA" id="ARBA00057269"/>
    </source>
</evidence>
<reference evidence="13 14" key="1">
    <citation type="submission" date="2019-06" db="EMBL/GenBank/DDBJ databases">
        <title>Draft genome sequence of the filamentous fungus Phialemoniopsis curvata isolated from diesel fuel.</title>
        <authorList>
            <person name="Varaljay V.A."/>
            <person name="Lyon W.J."/>
            <person name="Crouch A.L."/>
            <person name="Drake C.E."/>
            <person name="Hollomon J.M."/>
            <person name="Nadeau L.J."/>
            <person name="Nunn H.S."/>
            <person name="Stevenson B.S."/>
            <person name="Bojanowski C.L."/>
            <person name="Crookes-Goodson W.J."/>
        </authorList>
    </citation>
    <scope>NUCLEOTIDE SEQUENCE [LARGE SCALE GENOMIC DNA]</scope>
    <source>
        <strain evidence="13 14">D216</strain>
    </source>
</reference>
<feature type="transmembrane region" description="Helical" evidence="11">
    <location>
        <begin position="303"/>
        <end position="325"/>
    </location>
</feature>
<comment type="subcellular location">
    <subcellularLocation>
        <location evidence="1">Vacuole membrane</location>
        <topology evidence="1">Multi-pass membrane protein</topology>
    </subcellularLocation>
</comment>
<evidence type="ECO:0000313" key="13">
    <source>
        <dbReference type="EMBL" id="TPX16014.1"/>
    </source>
</evidence>
<keyword evidence="6 11" id="KW-0472">Membrane</keyword>
<dbReference type="GO" id="GO:0005886">
    <property type="term" value="C:plasma membrane"/>
    <property type="evidence" value="ECO:0007669"/>
    <property type="project" value="TreeGrafter"/>
</dbReference>
<dbReference type="FunFam" id="1.20.1720.10:FF:000014">
    <property type="entry name" value="MFS drug transporter, putative"/>
    <property type="match status" value="1"/>
</dbReference>
<keyword evidence="4 11" id="KW-0812">Transmembrane</keyword>
<evidence type="ECO:0000256" key="9">
    <source>
        <dbReference type="ARBA" id="ARBA00083178"/>
    </source>
</evidence>
<dbReference type="InterPro" id="IPR011701">
    <property type="entry name" value="MFS"/>
</dbReference>
<evidence type="ECO:0000256" key="3">
    <source>
        <dbReference type="ARBA" id="ARBA00022448"/>
    </source>
</evidence>
<feature type="transmembrane region" description="Helical" evidence="11">
    <location>
        <begin position="346"/>
        <end position="367"/>
    </location>
</feature>
<dbReference type="InParanoid" id="A0A507BBJ4"/>
<name>A0A507BBJ4_9PEZI</name>
<dbReference type="GO" id="GO:0022857">
    <property type="term" value="F:transmembrane transporter activity"/>
    <property type="evidence" value="ECO:0007669"/>
    <property type="project" value="InterPro"/>
</dbReference>
<keyword evidence="14" id="KW-1185">Reference proteome</keyword>
<dbReference type="InterPro" id="IPR036259">
    <property type="entry name" value="MFS_trans_sf"/>
</dbReference>
<protein>
    <recommendedName>
        <fullName evidence="8">Efflux pump dotC</fullName>
    </recommendedName>
    <alternativeName>
        <fullName evidence="9">Dothistromin biosynthesis protein C</fullName>
    </alternativeName>
</protein>
<evidence type="ECO:0000256" key="6">
    <source>
        <dbReference type="ARBA" id="ARBA00023136"/>
    </source>
</evidence>
<dbReference type="SUPFAM" id="SSF103473">
    <property type="entry name" value="MFS general substrate transporter"/>
    <property type="match status" value="2"/>
</dbReference>
<dbReference type="Gene3D" id="1.20.1720.10">
    <property type="entry name" value="Multidrug resistance protein D"/>
    <property type="match status" value="1"/>
</dbReference>
<dbReference type="OrthoDB" id="10021397at2759"/>
<dbReference type="Pfam" id="PF07690">
    <property type="entry name" value="MFS_1"/>
    <property type="match status" value="1"/>
</dbReference>
<organism evidence="13 14">
    <name type="scientific">Thyridium curvatum</name>
    <dbReference type="NCBI Taxonomy" id="1093900"/>
    <lineage>
        <taxon>Eukaryota</taxon>
        <taxon>Fungi</taxon>
        <taxon>Dikarya</taxon>
        <taxon>Ascomycota</taxon>
        <taxon>Pezizomycotina</taxon>
        <taxon>Sordariomycetes</taxon>
        <taxon>Sordariomycetidae</taxon>
        <taxon>Thyridiales</taxon>
        <taxon>Thyridiaceae</taxon>
        <taxon>Thyridium</taxon>
    </lineage>
</organism>
<feature type="transmembrane region" description="Helical" evidence="11">
    <location>
        <begin position="209"/>
        <end position="231"/>
    </location>
</feature>
<feature type="transmembrane region" description="Helical" evidence="11">
    <location>
        <begin position="176"/>
        <end position="197"/>
    </location>
</feature>
<feature type="transmembrane region" description="Helical" evidence="11">
    <location>
        <begin position="274"/>
        <end position="297"/>
    </location>
</feature>
<evidence type="ECO:0000256" key="2">
    <source>
        <dbReference type="ARBA" id="ARBA00007520"/>
    </source>
</evidence>
<dbReference type="RefSeq" id="XP_030997725.1">
    <property type="nucleotide sequence ID" value="XM_031137784.1"/>
</dbReference>
<feature type="transmembrane region" description="Helical" evidence="11">
    <location>
        <begin position="409"/>
        <end position="427"/>
    </location>
</feature>
<feature type="transmembrane region" description="Helical" evidence="11">
    <location>
        <begin position="379"/>
        <end position="402"/>
    </location>
</feature>
<dbReference type="InterPro" id="IPR020846">
    <property type="entry name" value="MFS_dom"/>
</dbReference>
<dbReference type="PANTHER" id="PTHR23501">
    <property type="entry name" value="MAJOR FACILITATOR SUPERFAMILY"/>
    <property type="match status" value="1"/>
</dbReference>
<comment type="caution">
    <text evidence="13">The sequence shown here is derived from an EMBL/GenBank/DDBJ whole genome shotgun (WGS) entry which is preliminary data.</text>
</comment>
<feature type="transmembrane region" description="Helical" evidence="11">
    <location>
        <begin position="473"/>
        <end position="496"/>
    </location>
</feature>